<evidence type="ECO:0000313" key="3">
    <source>
        <dbReference type="Proteomes" id="UP000015106"/>
    </source>
</evidence>
<organism evidence="2 3">
    <name type="scientific">Triticum urartu</name>
    <name type="common">Red wild einkorn</name>
    <name type="synonym">Crithodium urartu</name>
    <dbReference type="NCBI Taxonomy" id="4572"/>
    <lineage>
        <taxon>Eukaryota</taxon>
        <taxon>Viridiplantae</taxon>
        <taxon>Streptophyta</taxon>
        <taxon>Embryophyta</taxon>
        <taxon>Tracheophyta</taxon>
        <taxon>Spermatophyta</taxon>
        <taxon>Magnoliopsida</taxon>
        <taxon>Liliopsida</taxon>
        <taxon>Poales</taxon>
        <taxon>Poaceae</taxon>
        <taxon>BOP clade</taxon>
        <taxon>Pooideae</taxon>
        <taxon>Triticodae</taxon>
        <taxon>Triticeae</taxon>
        <taxon>Triticinae</taxon>
        <taxon>Triticum</taxon>
    </lineage>
</organism>
<dbReference type="EnsemblPlants" id="TuG1812G0700004738.01.T01">
    <property type="protein sequence ID" value="TuG1812G0700004738.01.T01.cds383603"/>
    <property type="gene ID" value="TuG1812G0700004738.01"/>
</dbReference>
<keyword evidence="1" id="KW-0472">Membrane</keyword>
<sequence length="242" mass="26332">SFPHRTYVNITTPRTEEKRTICSNQRDFWHFPLRSTDLHRHSNHCYYRALERLSQSKRGFLNCSFLAAQIYIETISSTKHGKLIDARLSLGLLVGLLGGLGGLLGRLGLLLRRLLGEQHRVDVGQHAAVRDGHAGQQPAELLVVPHGQQQVPGHDAGLLVVLGGVPGELQQLRGQVLEDGREVDWGARADALRVPAVLEVPADAADGELEPGLDGPRHRLLPGAAGLTPRRALLRLRSGSGG</sequence>
<feature type="transmembrane region" description="Helical" evidence="1">
    <location>
        <begin position="88"/>
        <end position="111"/>
    </location>
</feature>
<dbReference type="Gramene" id="TuG1812G0700004738.01.T01">
    <property type="protein sequence ID" value="TuG1812G0700004738.01.T01.cds383603"/>
    <property type="gene ID" value="TuG1812G0700004738.01"/>
</dbReference>
<keyword evidence="1" id="KW-0812">Transmembrane</keyword>
<reference evidence="2" key="2">
    <citation type="submission" date="2018-03" db="EMBL/GenBank/DDBJ databases">
        <title>The Triticum urartu genome reveals the dynamic nature of wheat genome evolution.</title>
        <authorList>
            <person name="Ling H."/>
            <person name="Ma B."/>
            <person name="Shi X."/>
            <person name="Liu H."/>
            <person name="Dong L."/>
            <person name="Sun H."/>
            <person name="Cao Y."/>
            <person name="Gao Q."/>
            <person name="Zheng S."/>
            <person name="Li Y."/>
            <person name="Yu Y."/>
            <person name="Du H."/>
            <person name="Qi M."/>
            <person name="Li Y."/>
            <person name="Yu H."/>
            <person name="Cui Y."/>
            <person name="Wang N."/>
            <person name="Chen C."/>
            <person name="Wu H."/>
            <person name="Zhao Y."/>
            <person name="Zhang J."/>
            <person name="Li Y."/>
            <person name="Zhou W."/>
            <person name="Zhang B."/>
            <person name="Hu W."/>
            <person name="Eijk M."/>
            <person name="Tang J."/>
            <person name="Witsenboer H."/>
            <person name="Zhao S."/>
            <person name="Li Z."/>
            <person name="Zhang A."/>
            <person name="Wang D."/>
            <person name="Liang C."/>
        </authorList>
    </citation>
    <scope>NUCLEOTIDE SEQUENCE [LARGE SCALE GENOMIC DNA]</scope>
    <source>
        <strain evidence="2">cv. G1812</strain>
    </source>
</reference>
<keyword evidence="1" id="KW-1133">Transmembrane helix</keyword>
<protein>
    <submittedName>
        <fullName evidence="2">Uncharacterized protein</fullName>
    </submittedName>
</protein>
<proteinExistence type="predicted"/>
<dbReference type="AlphaFoldDB" id="A0A8R7V6L5"/>
<accession>A0A8R7V6L5</accession>
<reference evidence="2" key="3">
    <citation type="submission" date="2022-06" db="UniProtKB">
        <authorList>
            <consortium name="EnsemblPlants"/>
        </authorList>
    </citation>
    <scope>IDENTIFICATION</scope>
</reference>
<reference evidence="3" key="1">
    <citation type="journal article" date="2013" name="Nature">
        <title>Draft genome of the wheat A-genome progenitor Triticum urartu.</title>
        <authorList>
            <person name="Ling H.Q."/>
            <person name="Zhao S."/>
            <person name="Liu D."/>
            <person name="Wang J."/>
            <person name="Sun H."/>
            <person name="Zhang C."/>
            <person name="Fan H."/>
            <person name="Li D."/>
            <person name="Dong L."/>
            <person name="Tao Y."/>
            <person name="Gao C."/>
            <person name="Wu H."/>
            <person name="Li Y."/>
            <person name="Cui Y."/>
            <person name="Guo X."/>
            <person name="Zheng S."/>
            <person name="Wang B."/>
            <person name="Yu K."/>
            <person name="Liang Q."/>
            <person name="Yang W."/>
            <person name="Lou X."/>
            <person name="Chen J."/>
            <person name="Feng M."/>
            <person name="Jian J."/>
            <person name="Zhang X."/>
            <person name="Luo G."/>
            <person name="Jiang Y."/>
            <person name="Liu J."/>
            <person name="Wang Z."/>
            <person name="Sha Y."/>
            <person name="Zhang B."/>
            <person name="Wu H."/>
            <person name="Tang D."/>
            <person name="Shen Q."/>
            <person name="Xue P."/>
            <person name="Zou S."/>
            <person name="Wang X."/>
            <person name="Liu X."/>
            <person name="Wang F."/>
            <person name="Yang Y."/>
            <person name="An X."/>
            <person name="Dong Z."/>
            <person name="Zhang K."/>
            <person name="Zhang X."/>
            <person name="Luo M.C."/>
            <person name="Dvorak J."/>
            <person name="Tong Y."/>
            <person name="Wang J."/>
            <person name="Yang H."/>
            <person name="Li Z."/>
            <person name="Wang D."/>
            <person name="Zhang A."/>
            <person name="Wang J."/>
        </authorList>
    </citation>
    <scope>NUCLEOTIDE SEQUENCE</scope>
    <source>
        <strain evidence="3">cv. G1812</strain>
    </source>
</reference>
<keyword evidence="3" id="KW-1185">Reference proteome</keyword>
<dbReference type="Proteomes" id="UP000015106">
    <property type="component" value="Chromosome 7"/>
</dbReference>
<name>A0A8R7V6L5_TRIUA</name>
<gene>
    <name evidence="2" type="primary">LOC125523721</name>
</gene>
<evidence type="ECO:0000256" key="1">
    <source>
        <dbReference type="SAM" id="Phobius"/>
    </source>
</evidence>
<evidence type="ECO:0000313" key="2">
    <source>
        <dbReference type="EnsemblPlants" id="TuG1812G0700004738.01.T01.cds383603"/>
    </source>
</evidence>